<dbReference type="Gene3D" id="1.20.940.10">
    <property type="entry name" value="Functional domain of the splicing factor Prp18"/>
    <property type="match status" value="1"/>
</dbReference>
<dbReference type="InterPro" id="IPR036285">
    <property type="entry name" value="PRP4-like_sf"/>
</dbReference>
<dbReference type="GO" id="GO:0046540">
    <property type="term" value="C:U4/U6 x U5 tri-snRNP complex"/>
    <property type="evidence" value="ECO:0007669"/>
    <property type="project" value="TreeGrafter"/>
</dbReference>
<dbReference type="InterPro" id="IPR014906">
    <property type="entry name" value="PRP4-like"/>
</dbReference>
<feature type="compositionally biased region" description="Basic and acidic residues" evidence="8">
    <location>
        <begin position="193"/>
        <end position="205"/>
    </location>
</feature>
<reference evidence="10 11" key="1">
    <citation type="journal article" date="2006" name="Science">
        <title>Phytophthora genome sequences uncover evolutionary origins and mechanisms of pathogenesis.</title>
        <authorList>
            <person name="Tyler B.M."/>
            <person name="Tripathy S."/>
            <person name="Zhang X."/>
            <person name="Dehal P."/>
            <person name="Jiang R.H."/>
            <person name="Aerts A."/>
            <person name="Arredondo F.D."/>
            <person name="Baxter L."/>
            <person name="Bensasson D."/>
            <person name="Beynon J.L."/>
            <person name="Chapman J."/>
            <person name="Damasceno C.M."/>
            <person name="Dorrance A.E."/>
            <person name="Dou D."/>
            <person name="Dickerman A.W."/>
            <person name="Dubchak I.L."/>
            <person name="Garbelotto M."/>
            <person name="Gijzen M."/>
            <person name="Gordon S.G."/>
            <person name="Govers F."/>
            <person name="Grunwald N.J."/>
            <person name="Huang W."/>
            <person name="Ivors K.L."/>
            <person name="Jones R.W."/>
            <person name="Kamoun S."/>
            <person name="Krampis K."/>
            <person name="Lamour K.H."/>
            <person name="Lee M.K."/>
            <person name="McDonald W.H."/>
            <person name="Medina M."/>
            <person name="Meijer H.J."/>
            <person name="Nordberg E.K."/>
            <person name="Maclean D.J."/>
            <person name="Ospina-Giraldo M.D."/>
            <person name="Morris P.F."/>
            <person name="Phuntumart V."/>
            <person name="Putnam N.H."/>
            <person name="Rash S."/>
            <person name="Rose J.K."/>
            <person name="Sakihama Y."/>
            <person name="Salamov A.A."/>
            <person name="Savidor A."/>
            <person name="Scheuring C.F."/>
            <person name="Smith B.M."/>
            <person name="Sobral B.W."/>
            <person name="Terry A."/>
            <person name="Torto-Alalibo T.A."/>
            <person name="Win J."/>
            <person name="Xu Z."/>
            <person name="Zhang H."/>
            <person name="Grigoriev I.V."/>
            <person name="Rokhsar D.S."/>
            <person name="Boore J.L."/>
        </authorList>
    </citation>
    <scope>NUCLEOTIDE SEQUENCE [LARGE SCALE GENOMIC DNA]</scope>
    <source>
        <strain evidence="10 11">P6497</strain>
    </source>
</reference>
<keyword evidence="4" id="KW-0507">mRNA processing</keyword>
<dbReference type="GO" id="GO:0000350">
    <property type="term" value="P:generation of catalytic spliceosome for second transesterification step"/>
    <property type="evidence" value="ECO:0007669"/>
    <property type="project" value="TreeGrafter"/>
</dbReference>
<protein>
    <recommendedName>
        <fullName evidence="3">Pre-mRNA-splicing factor 18</fullName>
    </recommendedName>
</protein>
<dbReference type="FunCoup" id="G4ZBF8">
    <property type="interactions" value="444"/>
</dbReference>
<evidence type="ECO:0000256" key="1">
    <source>
        <dbReference type="ARBA" id="ARBA00004123"/>
    </source>
</evidence>
<dbReference type="AlphaFoldDB" id="G4ZBF8"/>
<dbReference type="InParanoid" id="G4ZBF8"/>
<evidence type="ECO:0000256" key="8">
    <source>
        <dbReference type="SAM" id="MobiDB-lite"/>
    </source>
</evidence>
<dbReference type="SMART" id="SM00500">
    <property type="entry name" value="SFM"/>
    <property type="match status" value="1"/>
</dbReference>
<evidence type="ECO:0000313" key="11">
    <source>
        <dbReference type="Proteomes" id="UP000002640"/>
    </source>
</evidence>
<dbReference type="Pfam" id="PF02840">
    <property type="entry name" value="Prp18"/>
    <property type="match status" value="1"/>
</dbReference>
<dbReference type="InterPro" id="IPR039979">
    <property type="entry name" value="PRPF18"/>
</dbReference>
<evidence type="ECO:0000256" key="7">
    <source>
        <dbReference type="ARBA" id="ARBA00023242"/>
    </source>
</evidence>
<dbReference type="FunFam" id="1.20.940.10:FF:000013">
    <property type="entry name" value="Pre-mRNA-splicing factor 18"/>
    <property type="match status" value="1"/>
</dbReference>
<feature type="compositionally biased region" description="Basic and acidic residues" evidence="8">
    <location>
        <begin position="11"/>
        <end position="35"/>
    </location>
</feature>
<gene>
    <name evidence="10" type="ORF">PHYSODRAFT_489594</name>
</gene>
<keyword evidence="6" id="KW-0508">mRNA splicing</keyword>
<feature type="region of interest" description="Disordered" evidence="8">
    <location>
        <begin position="149"/>
        <end position="213"/>
    </location>
</feature>
<name>G4ZBF8_PHYSP</name>
<evidence type="ECO:0000259" key="9">
    <source>
        <dbReference type="SMART" id="SM00500"/>
    </source>
</evidence>
<evidence type="ECO:0000256" key="5">
    <source>
        <dbReference type="ARBA" id="ARBA00022728"/>
    </source>
</evidence>
<dbReference type="SUPFAM" id="SSF47938">
    <property type="entry name" value="Functional domain of the splicing factor Prp18"/>
    <property type="match status" value="1"/>
</dbReference>
<dbReference type="Proteomes" id="UP000002640">
    <property type="component" value="Unassembled WGS sequence"/>
</dbReference>
<evidence type="ECO:0000256" key="2">
    <source>
        <dbReference type="ARBA" id="ARBA00008137"/>
    </source>
</evidence>
<organism evidence="10 11">
    <name type="scientific">Phytophthora sojae (strain P6497)</name>
    <name type="common">Soybean stem and root rot agent</name>
    <name type="synonym">Phytophthora megasperma f. sp. glycines</name>
    <dbReference type="NCBI Taxonomy" id="1094619"/>
    <lineage>
        <taxon>Eukaryota</taxon>
        <taxon>Sar</taxon>
        <taxon>Stramenopiles</taxon>
        <taxon>Oomycota</taxon>
        <taxon>Peronosporomycetes</taxon>
        <taxon>Peronosporales</taxon>
        <taxon>Peronosporaceae</taxon>
        <taxon>Phytophthora</taxon>
    </lineage>
</organism>
<dbReference type="GO" id="GO:0005682">
    <property type="term" value="C:U5 snRNP"/>
    <property type="evidence" value="ECO:0007669"/>
    <property type="project" value="TreeGrafter"/>
</dbReference>
<evidence type="ECO:0000256" key="6">
    <source>
        <dbReference type="ARBA" id="ARBA00023187"/>
    </source>
</evidence>
<sequence>METLMRVMAAKKREVSAVQEKKQGKKEKYLRRAEVESLLEEEEEEQKKKNKAKRSQGQESPSTNKKRRLERSHDNEDPTTAHTSSQDADHTERSKQEEEESEAVLSWPDLRRRLRELGQPITLFGESMRDRMARLRRVEIDAATKHEDELGAGHDIRNRFVGGDGGDQREQMDAAEDAEEFEASGAAGEGDDGGDRQRRSKKQSEEDAEEEEKDADKMVYRFFKGMLQRWEKDLADRPDHVKRTAQGKIAVKTMKQCKDYIRPLFKLCKQRQVPPDILPNLVDIVKFCRQGEFVMANDAYIKLAIGNAAWPIGVTMVGIHERTGREKINSNKQAHVMNNESQRKYLTSVKRLMSYAQSISNVLPSKRVL</sequence>
<dbReference type="InterPro" id="IPR004098">
    <property type="entry name" value="Prp18"/>
</dbReference>
<keyword evidence="5" id="KW-0747">Spliceosome</keyword>
<feature type="compositionally biased region" description="Basic and acidic residues" evidence="8">
    <location>
        <begin position="149"/>
        <end position="158"/>
    </location>
</feature>
<proteinExistence type="inferred from homology"/>
<dbReference type="SUPFAM" id="SSF158230">
    <property type="entry name" value="PRP4-like"/>
    <property type="match status" value="1"/>
</dbReference>
<feature type="compositionally biased region" description="Acidic residues" evidence="8">
    <location>
        <begin position="173"/>
        <end position="182"/>
    </location>
</feature>
<feature type="domain" description="Pre-mRNA processing factor 4 (PRP4)-like" evidence="9">
    <location>
        <begin position="105"/>
        <end position="158"/>
    </location>
</feature>
<dbReference type="GeneID" id="20656447"/>
<dbReference type="PANTHER" id="PTHR13007">
    <property type="entry name" value="PRE-MRNA SPLICING FACTOR-RELATED"/>
    <property type="match status" value="1"/>
</dbReference>
<comment type="similarity">
    <text evidence="2">Belongs to the PRP18 family.</text>
</comment>
<evidence type="ECO:0000256" key="3">
    <source>
        <dbReference type="ARBA" id="ARBA00018242"/>
    </source>
</evidence>
<dbReference type="GO" id="GO:0071021">
    <property type="term" value="C:U2-type post-spliceosomal complex"/>
    <property type="evidence" value="ECO:0007669"/>
    <property type="project" value="TreeGrafter"/>
</dbReference>
<dbReference type="Pfam" id="PF08799">
    <property type="entry name" value="PRP4"/>
    <property type="match status" value="1"/>
</dbReference>
<dbReference type="Gene3D" id="4.10.280.110">
    <property type="entry name" value="Pre-mRNA processing factor 4 domain"/>
    <property type="match status" value="1"/>
</dbReference>
<feature type="region of interest" description="Disordered" evidence="8">
    <location>
        <begin position="1"/>
        <end position="111"/>
    </location>
</feature>
<accession>G4ZBF8</accession>
<keyword evidence="7" id="KW-0539">Nucleus</keyword>
<dbReference type="KEGG" id="psoj:PHYSODRAFT_489594"/>
<evidence type="ECO:0000313" key="10">
    <source>
        <dbReference type="EMBL" id="EGZ19880.1"/>
    </source>
</evidence>
<feature type="compositionally biased region" description="Basic and acidic residues" evidence="8">
    <location>
        <begin position="87"/>
        <end position="96"/>
    </location>
</feature>
<dbReference type="OMA" id="SFAQVRW"/>
<dbReference type="PANTHER" id="PTHR13007:SF19">
    <property type="entry name" value="PRE-MRNA-SPLICING FACTOR 18"/>
    <property type="match status" value="1"/>
</dbReference>
<dbReference type="RefSeq" id="XP_009522597.1">
    <property type="nucleotide sequence ID" value="XM_009524302.1"/>
</dbReference>
<dbReference type="EMBL" id="JH159153">
    <property type="protein sequence ID" value="EGZ19880.1"/>
    <property type="molecule type" value="Genomic_DNA"/>
</dbReference>
<dbReference type="SMR" id="G4ZBF8"/>
<keyword evidence="11" id="KW-1185">Reference proteome</keyword>
<comment type="subcellular location">
    <subcellularLocation>
        <location evidence="1">Nucleus</location>
    </subcellularLocation>
</comment>
<evidence type="ECO:0000256" key="4">
    <source>
        <dbReference type="ARBA" id="ARBA00022664"/>
    </source>
</evidence>
<dbReference type="STRING" id="1094619.G4ZBF8"/>